<reference evidence="1 4" key="2">
    <citation type="submission" date="2018-01" db="EMBL/GenBank/DDBJ databases">
        <title>Species boundaries and ecological features among Paraburkholderia terrae DSMZ17804T, P. hospita DSMZ17164T and P. caribensis DSMZ13236T.</title>
        <authorList>
            <person name="Pratama A.A."/>
        </authorList>
    </citation>
    <scope>NUCLEOTIDE SEQUENCE [LARGE SCALE GENOMIC DNA]</scope>
    <source>
        <strain evidence="1 4">DSM 17164</strain>
    </source>
</reference>
<sequence>MPFMIQTFRCPDTQALFEGRRVPRFANIRTVAERKLTLLHAAMTLDALRSPPGNRLEALKGDRAGQYSIRINDQWRICFGWTADGPTNVEIVDYH</sequence>
<proteinExistence type="predicted"/>
<dbReference type="InterPro" id="IPR007711">
    <property type="entry name" value="HigB-1"/>
</dbReference>
<dbReference type="PANTHER" id="PTHR40266">
    <property type="entry name" value="TOXIN HIGB-1"/>
    <property type="match status" value="1"/>
</dbReference>
<reference evidence="2 3" key="1">
    <citation type="journal article" date="2012" name="J. Bacteriol.">
        <title>Draft Genome Sequence of the Soil Bacterium Burkholderia terrae Strain BS001, Which Interacts with Fungal Surface Structures.</title>
        <authorList>
            <person name="Nazir R."/>
            <person name="Hansen M.A."/>
            <person name="Sorensen S."/>
            <person name="van Elsas J.D."/>
        </authorList>
    </citation>
    <scope>NUCLEOTIDE SEQUENCE [LARGE SCALE GENOMIC DNA]</scope>
    <source>
        <strain evidence="2 3">BS001</strain>
    </source>
</reference>
<dbReference type="GeneID" id="55529314"/>
<dbReference type="Gene3D" id="3.30.2310.20">
    <property type="entry name" value="RelE-like"/>
    <property type="match status" value="1"/>
</dbReference>
<dbReference type="EMBL" id="AKAU01000193">
    <property type="protein sequence ID" value="EIM96417.1"/>
    <property type="molecule type" value="Genomic_DNA"/>
</dbReference>
<name>A0AAJ5BBQ1_9BURK</name>
<protein>
    <submittedName>
        <fullName evidence="1">Excinuclease ABC subunit A</fullName>
    </submittedName>
    <submittedName>
        <fullName evidence="2">Plasmid maintenance system killer protein</fullName>
    </submittedName>
</protein>
<keyword evidence="3" id="KW-1185">Reference proteome</keyword>
<evidence type="ECO:0000313" key="2">
    <source>
        <dbReference type="EMBL" id="EIM96417.1"/>
    </source>
</evidence>
<gene>
    <name evidence="1" type="ORF">C2L64_13325</name>
    <name evidence="2" type="ORF">WQE_33696</name>
</gene>
<dbReference type="PANTHER" id="PTHR40266:SF2">
    <property type="entry name" value="TOXIN HIGB-1"/>
    <property type="match status" value="1"/>
</dbReference>
<dbReference type="EMBL" id="CP026105">
    <property type="protein sequence ID" value="AUT69177.1"/>
    <property type="molecule type" value="Genomic_DNA"/>
</dbReference>
<evidence type="ECO:0000313" key="1">
    <source>
        <dbReference type="EMBL" id="AUT69177.1"/>
    </source>
</evidence>
<evidence type="ECO:0000313" key="4">
    <source>
        <dbReference type="Proteomes" id="UP000236649"/>
    </source>
</evidence>
<dbReference type="Proteomes" id="UP000236649">
    <property type="component" value="Chromosome 1"/>
</dbReference>
<dbReference type="Proteomes" id="UP000004980">
    <property type="component" value="Unassembled WGS sequence"/>
</dbReference>
<evidence type="ECO:0000313" key="3">
    <source>
        <dbReference type="Proteomes" id="UP000004980"/>
    </source>
</evidence>
<dbReference type="Pfam" id="PF05015">
    <property type="entry name" value="HigB-like_toxin"/>
    <property type="match status" value="1"/>
</dbReference>
<accession>A0AAJ5BBQ1</accession>
<dbReference type="InterPro" id="IPR035093">
    <property type="entry name" value="RelE/ParE_toxin_dom_sf"/>
</dbReference>
<dbReference type="AlphaFoldDB" id="A0AAJ5BBQ1"/>
<dbReference type="RefSeq" id="WP_007588946.1">
    <property type="nucleotide sequence ID" value="NZ_AKAU01000193.1"/>
</dbReference>
<dbReference type="KEGG" id="phs:C2L64_13325"/>
<dbReference type="SUPFAM" id="SSF143011">
    <property type="entry name" value="RelE-like"/>
    <property type="match status" value="1"/>
</dbReference>
<organism evidence="1 4">
    <name type="scientific">Paraburkholderia hospita</name>
    <dbReference type="NCBI Taxonomy" id="169430"/>
    <lineage>
        <taxon>Bacteria</taxon>
        <taxon>Pseudomonadati</taxon>
        <taxon>Pseudomonadota</taxon>
        <taxon>Betaproteobacteria</taxon>
        <taxon>Burkholderiales</taxon>
        <taxon>Burkholderiaceae</taxon>
        <taxon>Paraburkholderia</taxon>
    </lineage>
</organism>